<dbReference type="Gene3D" id="3.20.100.30">
    <property type="entry name" value="VTC, catalytic tunnel domain"/>
    <property type="match status" value="1"/>
</dbReference>
<evidence type="ECO:0000259" key="5">
    <source>
        <dbReference type="Pfam" id="PF09359"/>
    </source>
</evidence>
<dbReference type="Pfam" id="PF09359">
    <property type="entry name" value="VTC"/>
    <property type="match status" value="1"/>
</dbReference>
<evidence type="ECO:0000256" key="2">
    <source>
        <dbReference type="ARBA" id="ARBA00022692"/>
    </source>
</evidence>
<protein>
    <recommendedName>
        <fullName evidence="5">VTC domain-containing protein</fullName>
    </recommendedName>
</protein>
<dbReference type="GO" id="GO:0033254">
    <property type="term" value="C:vacuolar transporter chaperone complex"/>
    <property type="evidence" value="ECO:0007669"/>
    <property type="project" value="TreeGrafter"/>
</dbReference>
<feature type="domain" description="VTC" evidence="5">
    <location>
        <begin position="7"/>
        <end position="90"/>
    </location>
</feature>
<proteinExistence type="predicted"/>
<name>A0A0L0EZQ4_9EUKA</name>
<evidence type="ECO:0000313" key="6">
    <source>
        <dbReference type="EMBL" id="KNC69922.1"/>
    </source>
</evidence>
<dbReference type="InterPro" id="IPR051572">
    <property type="entry name" value="VTC_Complex_Subunit"/>
</dbReference>
<keyword evidence="7" id="KW-1185">Reference proteome</keyword>
<dbReference type="STRING" id="667725.A0A0L0EZQ4"/>
<dbReference type="PANTHER" id="PTHR46140:SF1">
    <property type="entry name" value="VACUOLAR TRANSPORTER CHAPERONE COMPLEX SUBUNIT 4-RELATED"/>
    <property type="match status" value="1"/>
</dbReference>
<evidence type="ECO:0000256" key="4">
    <source>
        <dbReference type="ARBA" id="ARBA00023136"/>
    </source>
</evidence>
<dbReference type="eggNOG" id="KOG1161">
    <property type="taxonomic scope" value="Eukaryota"/>
</dbReference>
<dbReference type="GO" id="GO:0006799">
    <property type="term" value="P:polyphosphate biosynthetic process"/>
    <property type="evidence" value="ECO:0007669"/>
    <property type="project" value="UniProtKB-ARBA"/>
</dbReference>
<sequence>DIEYTIGLAKEIQQQVINRKLHPSVRTFYNRTAFQHPTSQEVRISLDTELTMIKERNMTNGDWRRKEVGVDFPFSYVDADDIERFPYAVLGMLYKCI</sequence>
<dbReference type="InterPro" id="IPR042267">
    <property type="entry name" value="VTC_sf"/>
</dbReference>
<comment type="subcellular location">
    <subcellularLocation>
        <location evidence="1">Endomembrane system</location>
        <topology evidence="1">Multi-pass membrane protein</topology>
    </subcellularLocation>
</comment>
<feature type="non-terminal residue" evidence="6">
    <location>
        <position position="1"/>
    </location>
</feature>
<dbReference type="AlphaFoldDB" id="A0A0L0EZQ4"/>
<dbReference type="GO" id="GO:0012505">
    <property type="term" value="C:endomembrane system"/>
    <property type="evidence" value="ECO:0007669"/>
    <property type="project" value="UniProtKB-SubCell"/>
</dbReference>
<dbReference type="EMBL" id="KQ252774">
    <property type="protein sequence ID" value="KNC69922.1"/>
    <property type="molecule type" value="Genomic_DNA"/>
</dbReference>
<dbReference type="InterPro" id="IPR018966">
    <property type="entry name" value="VTC_domain"/>
</dbReference>
<keyword evidence="3" id="KW-1133">Transmembrane helix</keyword>
<keyword evidence="2" id="KW-0812">Transmembrane</keyword>
<dbReference type="GeneID" id="25918060"/>
<evidence type="ECO:0000256" key="1">
    <source>
        <dbReference type="ARBA" id="ARBA00004127"/>
    </source>
</evidence>
<evidence type="ECO:0000313" key="7">
    <source>
        <dbReference type="Proteomes" id="UP000054560"/>
    </source>
</evidence>
<reference evidence="6 7" key="1">
    <citation type="submission" date="2011-02" db="EMBL/GenBank/DDBJ databases">
        <title>The Genome Sequence of Sphaeroforma arctica JP610.</title>
        <authorList>
            <consortium name="The Broad Institute Genome Sequencing Platform"/>
            <person name="Russ C."/>
            <person name="Cuomo C."/>
            <person name="Young S.K."/>
            <person name="Zeng Q."/>
            <person name="Gargeya S."/>
            <person name="Alvarado L."/>
            <person name="Berlin A."/>
            <person name="Chapman S.B."/>
            <person name="Chen Z."/>
            <person name="Freedman E."/>
            <person name="Gellesch M."/>
            <person name="Goldberg J."/>
            <person name="Griggs A."/>
            <person name="Gujja S."/>
            <person name="Heilman E."/>
            <person name="Heiman D."/>
            <person name="Howarth C."/>
            <person name="Mehta T."/>
            <person name="Neiman D."/>
            <person name="Pearson M."/>
            <person name="Roberts A."/>
            <person name="Saif S."/>
            <person name="Shea T."/>
            <person name="Shenoy N."/>
            <person name="Sisk P."/>
            <person name="Stolte C."/>
            <person name="Sykes S."/>
            <person name="White J."/>
            <person name="Yandava C."/>
            <person name="Burger G."/>
            <person name="Gray M.W."/>
            <person name="Holland P.W.H."/>
            <person name="King N."/>
            <person name="Lang F.B.F."/>
            <person name="Roger A.J."/>
            <person name="Ruiz-Trillo I."/>
            <person name="Haas B."/>
            <person name="Nusbaum C."/>
            <person name="Birren B."/>
        </authorList>
    </citation>
    <scope>NUCLEOTIDE SEQUENCE [LARGE SCALE GENOMIC DNA]</scope>
    <source>
        <strain evidence="6 7">JP610</strain>
    </source>
</reference>
<dbReference type="Proteomes" id="UP000054560">
    <property type="component" value="Unassembled WGS sequence"/>
</dbReference>
<organism evidence="6 7">
    <name type="scientific">Sphaeroforma arctica JP610</name>
    <dbReference type="NCBI Taxonomy" id="667725"/>
    <lineage>
        <taxon>Eukaryota</taxon>
        <taxon>Ichthyosporea</taxon>
        <taxon>Ichthyophonida</taxon>
        <taxon>Sphaeroforma</taxon>
    </lineage>
</organism>
<dbReference type="PANTHER" id="PTHR46140">
    <property type="entry name" value="VACUOLAR TRANSPORTER CHAPERONE 1-RELATED"/>
    <property type="match status" value="1"/>
</dbReference>
<dbReference type="RefSeq" id="XP_014143824.1">
    <property type="nucleotide sequence ID" value="XM_014288349.1"/>
</dbReference>
<gene>
    <name evidence="6" type="ORF">SARC_17556</name>
</gene>
<evidence type="ECO:0000256" key="3">
    <source>
        <dbReference type="ARBA" id="ARBA00022989"/>
    </source>
</evidence>
<keyword evidence="4" id="KW-0472">Membrane</keyword>
<dbReference type="OrthoDB" id="6493944at2759"/>
<accession>A0A0L0EZQ4</accession>